<dbReference type="InterPro" id="IPR042795">
    <property type="entry name" value="Wdr73"/>
</dbReference>
<dbReference type="GO" id="GO:0000922">
    <property type="term" value="C:spindle pole"/>
    <property type="evidence" value="ECO:0007669"/>
    <property type="project" value="TreeGrafter"/>
</dbReference>
<dbReference type="SUPFAM" id="SSF50978">
    <property type="entry name" value="WD40 repeat-like"/>
    <property type="match status" value="1"/>
</dbReference>
<dbReference type="Proteomes" id="UP000829720">
    <property type="component" value="Unassembled WGS sequence"/>
</dbReference>
<keyword evidence="2" id="KW-1185">Reference proteome</keyword>
<dbReference type="InterPro" id="IPR036322">
    <property type="entry name" value="WD40_repeat_dom_sf"/>
</dbReference>
<reference evidence="1" key="1">
    <citation type="submission" date="2021-01" db="EMBL/GenBank/DDBJ databases">
        <authorList>
            <person name="Zahm M."/>
            <person name="Roques C."/>
            <person name="Cabau C."/>
            <person name="Klopp C."/>
            <person name="Donnadieu C."/>
            <person name="Jouanno E."/>
            <person name="Lampietro C."/>
            <person name="Louis A."/>
            <person name="Herpin A."/>
            <person name="Echchiki A."/>
            <person name="Berthelot C."/>
            <person name="Parey E."/>
            <person name="Roest-Crollius H."/>
            <person name="Braasch I."/>
            <person name="Postlethwait J."/>
            <person name="Bobe J."/>
            <person name="Montfort J."/>
            <person name="Bouchez O."/>
            <person name="Begum T."/>
            <person name="Mejri S."/>
            <person name="Adams A."/>
            <person name="Chen W.-J."/>
            <person name="Guiguen Y."/>
        </authorList>
    </citation>
    <scope>NUCLEOTIDE SEQUENCE</scope>
    <source>
        <tissue evidence="1">Blood</tissue>
    </source>
</reference>
<dbReference type="EMBL" id="JAERUA010000002">
    <property type="protein sequence ID" value="KAI1903516.1"/>
    <property type="molecule type" value="Genomic_DNA"/>
</dbReference>
<accession>A0A8T3E5I6</accession>
<comment type="caution">
    <text evidence="1">The sequence shown here is derived from an EMBL/GenBank/DDBJ whole genome shotgun (WGS) entry which is preliminary data.</text>
</comment>
<sequence length="376" mass="41425">MEETLVEDEIDDWFIESLKIYADLHVFELQESTQVIEWTSEKSVCVAGYSTTKINEILELLLPQKLFIKDNQGLCPERDFKVDHGGFSEDPVTCLKHISGTSCVVSVGAPGSKLQVWKIGGDDSDIIKKTGCIERKSRSKQKCKIASGVAGTACILHGSELSDIQITELVSKKVIYEGESDSSDAVSSLQFADANVFVVCAENGDLSFHDTRVPSALQRAPPGEQGTSAWCMGLKRGPSTCRVVRLSSSGQIIMSDWRDMSTPLHQAQLAVRHPAPCCDFMNVTLAPALSDHIAVSGFDGTVQVYDTTRWGPELKEQQPLFVHRGHVMSSSYDTDTSATLVTTHVWHPWRPRTVLSAATDGSLHVWDWVDKRADNQ</sequence>
<dbReference type="PANTHER" id="PTHR46947">
    <property type="entry name" value="WD REPEAT-CONTAINING PROTEIN 73"/>
    <property type="match status" value="1"/>
</dbReference>
<dbReference type="GO" id="GO:0031122">
    <property type="term" value="P:cytoplasmic microtubule organization"/>
    <property type="evidence" value="ECO:0007669"/>
    <property type="project" value="TreeGrafter"/>
</dbReference>
<organism evidence="1 2">
    <name type="scientific">Albula goreensis</name>
    <dbReference type="NCBI Taxonomy" id="1534307"/>
    <lineage>
        <taxon>Eukaryota</taxon>
        <taxon>Metazoa</taxon>
        <taxon>Chordata</taxon>
        <taxon>Craniata</taxon>
        <taxon>Vertebrata</taxon>
        <taxon>Euteleostomi</taxon>
        <taxon>Actinopterygii</taxon>
        <taxon>Neopterygii</taxon>
        <taxon>Teleostei</taxon>
        <taxon>Albuliformes</taxon>
        <taxon>Albulidae</taxon>
        <taxon>Albula</taxon>
    </lineage>
</organism>
<dbReference type="AlphaFoldDB" id="A0A8T3E5I6"/>
<evidence type="ECO:0008006" key="3">
    <source>
        <dbReference type="Google" id="ProtNLM"/>
    </source>
</evidence>
<dbReference type="InterPro" id="IPR015943">
    <property type="entry name" value="WD40/YVTN_repeat-like_dom_sf"/>
</dbReference>
<proteinExistence type="predicted"/>
<dbReference type="OrthoDB" id="9822052at2759"/>
<dbReference type="PANTHER" id="PTHR46947:SF1">
    <property type="entry name" value="WD REPEAT-CONTAINING PROTEIN 73"/>
    <property type="match status" value="1"/>
</dbReference>
<dbReference type="GO" id="GO:0005829">
    <property type="term" value="C:cytosol"/>
    <property type="evidence" value="ECO:0007669"/>
    <property type="project" value="TreeGrafter"/>
</dbReference>
<gene>
    <name evidence="1" type="ORF">AGOR_G00028000</name>
</gene>
<dbReference type="Gene3D" id="2.130.10.10">
    <property type="entry name" value="YVTN repeat-like/Quinoprotein amine dehydrogenase"/>
    <property type="match status" value="1"/>
</dbReference>
<name>A0A8T3E5I6_9TELE</name>
<dbReference type="SMART" id="SM00320">
    <property type="entry name" value="WD40"/>
    <property type="match status" value="4"/>
</dbReference>
<protein>
    <recommendedName>
        <fullName evidence="3">WD repeat-containing protein 73</fullName>
    </recommendedName>
</protein>
<evidence type="ECO:0000313" key="1">
    <source>
        <dbReference type="EMBL" id="KAI1903516.1"/>
    </source>
</evidence>
<dbReference type="InterPro" id="IPR001680">
    <property type="entry name" value="WD40_rpt"/>
</dbReference>
<evidence type="ECO:0000313" key="2">
    <source>
        <dbReference type="Proteomes" id="UP000829720"/>
    </source>
</evidence>